<keyword evidence="1" id="KW-0812">Transmembrane</keyword>
<organism evidence="2 3">
    <name type="scientific">Meloidogyne incognita</name>
    <name type="common">Southern root-knot nematode worm</name>
    <name type="synonym">Oxyuris incognita</name>
    <dbReference type="NCBI Taxonomy" id="6306"/>
    <lineage>
        <taxon>Eukaryota</taxon>
        <taxon>Metazoa</taxon>
        <taxon>Ecdysozoa</taxon>
        <taxon>Nematoda</taxon>
        <taxon>Chromadorea</taxon>
        <taxon>Rhabditida</taxon>
        <taxon>Tylenchina</taxon>
        <taxon>Tylenchomorpha</taxon>
        <taxon>Tylenchoidea</taxon>
        <taxon>Meloidogynidae</taxon>
        <taxon>Meloidogyninae</taxon>
        <taxon>Meloidogyne</taxon>
        <taxon>Meloidogyne incognita group</taxon>
    </lineage>
</organism>
<protein>
    <submittedName>
        <fullName evidence="3">Uncharacterized protein</fullName>
    </submittedName>
</protein>
<dbReference type="Proteomes" id="UP000887563">
    <property type="component" value="Unplaced"/>
</dbReference>
<feature type="transmembrane region" description="Helical" evidence="1">
    <location>
        <begin position="113"/>
        <end position="134"/>
    </location>
</feature>
<reference evidence="3" key="1">
    <citation type="submission" date="2022-11" db="UniProtKB">
        <authorList>
            <consortium name="WormBaseParasite"/>
        </authorList>
    </citation>
    <scope>IDENTIFICATION</scope>
</reference>
<name>A0A914MHS3_MELIC</name>
<keyword evidence="1" id="KW-1133">Transmembrane helix</keyword>
<proteinExistence type="predicted"/>
<accession>A0A914MHS3</accession>
<dbReference type="AlphaFoldDB" id="A0A914MHS3"/>
<sequence>MLQRTVISGFRQRNHSTATARHRRMLNSHAASQEDLDAGIGSFDYNELIDAQHLQQQMRAAAIATSVHGSGSENYSIHSLEQMPSTYFPIDHPCTIPADGQPHKRLSFHRSHCLIILSLLNFPIVCLCLLNIHWSCNRLSIFRCRLCAFGIHLNCCINVRSIFRVCCSYHYTSRTPCLKK</sequence>
<evidence type="ECO:0000256" key="1">
    <source>
        <dbReference type="SAM" id="Phobius"/>
    </source>
</evidence>
<evidence type="ECO:0000313" key="3">
    <source>
        <dbReference type="WBParaSite" id="Minc3s01919g27191"/>
    </source>
</evidence>
<dbReference type="WBParaSite" id="Minc3s01919g27191">
    <property type="protein sequence ID" value="Minc3s01919g27191"/>
    <property type="gene ID" value="Minc3s01919g27191"/>
</dbReference>
<evidence type="ECO:0000313" key="2">
    <source>
        <dbReference type="Proteomes" id="UP000887563"/>
    </source>
</evidence>
<keyword evidence="1" id="KW-0472">Membrane</keyword>
<keyword evidence="2" id="KW-1185">Reference proteome</keyword>